<evidence type="ECO:0000256" key="4">
    <source>
        <dbReference type="ARBA" id="ARBA00023136"/>
    </source>
</evidence>
<feature type="transmembrane region" description="Helical" evidence="5">
    <location>
        <begin position="78"/>
        <end position="98"/>
    </location>
</feature>
<feature type="transmembrane region" description="Helical" evidence="5">
    <location>
        <begin position="203"/>
        <end position="222"/>
    </location>
</feature>
<dbReference type="InterPro" id="IPR050475">
    <property type="entry name" value="Prenyltransferase_related"/>
</dbReference>
<evidence type="ECO:0000256" key="1">
    <source>
        <dbReference type="ARBA" id="ARBA00004141"/>
    </source>
</evidence>
<feature type="transmembrane region" description="Helical" evidence="5">
    <location>
        <begin position="45"/>
        <end position="66"/>
    </location>
</feature>
<feature type="transmembrane region" description="Helical" evidence="5">
    <location>
        <begin position="104"/>
        <end position="127"/>
    </location>
</feature>
<keyword evidence="3 5" id="KW-1133">Transmembrane helix</keyword>
<evidence type="ECO:0000313" key="6">
    <source>
        <dbReference type="EMBL" id="KKS22925.1"/>
    </source>
</evidence>
<dbReference type="PANTHER" id="PTHR42723:SF1">
    <property type="entry name" value="CHLOROPHYLL SYNTHASE, CHLOROPLASTIC"/>
    <property type="match status" value="1"/>
</dbReference>
<dbReference type="CDD" id="cd13963">
    <property type="entry name" value="PT_UbiA_2"/>
    <property type="match status" value="1"/>
</dbReference>
<dbReference type="AlphaFoldDB" id="A0A0G0XDK6"/>
<dbReference type="PANTHER" id="PTHR42723">
    <property type="entry name" value="CHLOROPHYLL SYNTHASE"/>
    <property type="match status" value="1"/>
</dbReference>
<dbReference type="Pfam" id="PF01040">
    <property type="entry name" value="UbiA"/>
    <property type="match status" value="1"/>
</dbReference>
<evidence type="ECO:0000313" key="7">
    <source>
        <dbReference type="Proteomes" id="UP000034371"/>
    </source>
</evidence>
<feature type="transmembrane region" description="Helical" evidence="5">
    <location>
        <begin position="248"/>
        <end position="266"/>
    </location>
</feature>
<dbReference type="Proteomes" id="UP000034371">
    <property type="component" value="Unassembled WGS sequence"/>
</dbReference>
<dbReference type="EMBL" id="LCBY01000009">
    <property type="protein sequence ID" value="KKS22925.1"/>
    <property type="molecule type" value="Genomic_DNA"/>
</dbReference>
<accession>A0A0G0XDK6</accession>
<dbReference type="GO" id="GO:0016765">
    <property type="term" value="F:transferase activity, transferring alkyl or aryl (other than methyl) groups"/>
    <property type="evidence" value="ECO:0007669"/>
    <property type="project" value="InterPro"/>
</dbReference>
<comment type="subcellular location">
    <subcellularLocation>
        <location evidence="1">Membrane</location>
        <topology evidence="1">Multi-pass membrane protein</topology>
    </subcellularLocation>
</comment>
<feature type="transmembrane region" description="Helical" evidence="5">
    <location>
        <begin position="155"/>
        <end position="174"/>
    </location>
</feature>
<dbReference type="InterPro" id="IPR044878">
    <property type="entry name" value="UbiA_sf"/>
</dbReference>
<name>A0A0G0XDK6_9BACT</name>
<keyword evidence="6" id="KW-0808">Transferase</keyword>
<feature type="transmembrane region" description="Helical" evidence="5">
    <location>
        <begin position="287"/>
        <end position="307"/>
    </location>
</feature>
<dbReference type="GO" id="GO:0016020">
    <property type="term" value="C:membrane"/>
    <property type="evidence" value="ECO:0007669"/>
    <property type="project" value="UniProtKB-SubCell"/>
</dbReference>
<dbReference type="InterPro" id="IPR000537">
    <property type="entry name" value="UbiA_prenyltransferase"/>
</dbReference>
<feature type="transmembrane region" description="Helical" evidence="5">
    <location>
        <begin position="20"/>
        <end position="39"/>
    </location>
</feature>
<evidence type="ECO:0000256" key="3">
    <source>
        <dbReference type="ARBA" id="ARBA00022989"/>
    </source>
</evidence>
<comment type="caution">
    <text evidence="6">The sequence shown here is derived from an EMBL/GenBank/DDBJ whole genome shotgun (WGS) entry which is preliminary data.</text>
</comment>
<gene>
    <name evidence="6" type="ORF">UU78_C0009G0003</name>
</gene>
<evidence type="ECO:0000256" key="5">
    <source>
        <dbReference type="SAM" id="Phobius"/>
    </source>
</evidence>
<organism evidence="6 7">
    <name type="scientific">Candidatus Roizmanbacteria bacterium GW2011_GWC2_41_7</name>
    <dbReference type="NCBI Taxonomy" id="1618487"/>
    <lineage>
        <taxon>Bacteria</taxon>
        <taxon>Candidatus Roizmaniibacteriota</taxon>
    </lineage>
</organism>
<keyword evidence="2 5" id="KW-0812">Transmembrane</keyword>
<keyword evidence="4 5" id="KW-0472">Membrane</keyword>
<protein>
    <submittedName>
        <fullName evidence="6">UbiA prenyltransferase</fullName>
    </submittedName>
</protein>
<evidence type="ECO:0000256" key="2">
    <source>
        <dbReference type="ARBA" id="ARBA00022692"/>
    </source>
</evidence>
<proteinExistence type="predicted"/>
<dbReference type="Gene3D" id="1.10.357.140">
    <property type="entry name" value="UbiA prenyltransferase"/>
    <property type="match status" value="1"/>
</dbReference>
<feature type="transmembrane region" description="Helical" evidence="5">
    <location>
        <begin position="132"/>
        <end position="149"/>
    </location>
</feature>
<sequence>MKKVTAIIHLVRVNQWIKNFSLFAAIIFSGELFTPNRFIETTAGFLVFCALSSASYVFNDLVDAHLDRRHPLKKKRPLASGIVSKSEGLVLCALLLVLGLLSAYLLSFSFFVISLVFVIIHISYTLWLKQHALFDILLIASSFMIRVFAGEVLTGLHIPIWLTFSVIFLSLFIASCKRRSELRSTGGKTRPALEHYRIQLLDFYNSTFATGTIIAYAMFTFIPEPERFTPFLNEFLELTFPALIGRKWLMVTTLPLIIVGIMRYAQLIYEGATAGEAPERIVTSDKTLIITLALWGTMVILFTNVLVE</sequence>
<reference evidence="6 7" key="1">
    <citation type="journal article" date="2015" name="Nature">
        <title>rRNA introns, odd ribosomes, and small enigmatic genomes across a large radiation of phyla.</title>
        <authorList>
            <person name="Brown C.T."/>
            <person name="Hug L.A."/>
            <person name="Thomas B.C."/>
            <person name="Sharon I."/>
            <person name="Castelle C.J."/>
            <person name="Singh A."/>
            <person name="Wilkins M.J."/>
            <person name="Williams K.H."/>
            <person name="Banfield J.F."/>
        </authorList>
    </citation>
    <scope>NUCLEOTIDE SEQUENCE [LARGE SCALE GENOMIC DNA]</scope>
</reference>